<feature type="compositionally biased region" description="Basic residues" evidence="1">
    <location>
        <begin position="108"/>
        <end position="118"/>
    </location>
</feature>
<evidence type="ECO:0000313" key="3">
    <source>
        <dbReference type="EMBL" id="TYK27046.1"/>
    </source>
</evidence>
<evidence type="ECO:0000313" key="4">
    <source>
        <dbReference type="Proteomes" id="UP000321393"/>
    </source>
</evidence>
<evidence type="ECO:0000256" key="1">
    <source>
        <dbReference type="SAM" id="MobiDB-lite"/>
    </source>
</evidence>
<comment type="caution">
    <text evidence="3">The sequence shown here is derived from an EMBL/GenBank/DDBJ whole genome shotgun (WGS) entry which is preliminary data.</text>
</comment>
<gene>
    <name evidence="3" type="ORF">E5676_scaffold95G00320</name>
    <name evidence="2" type="ORF">E6C27_scaffold67G001040</name>
</gene>
<reference evidence="4 5" key="1">
    <citation type="submission" date="2019-08" db="EMBL/GenBank/DDBJ databases">
        <title>Draft genome sequences of two oriental melons (Cucumis melo L. var makuwa).</title>
        <authorList>
            <person name="Kwon S.-Y."/>
        </authorList>
    </citation>
    <scope>NUCLEOTIDE SEQUENCE [LARGE SCALE GENOMIC DNA]</scope>
    <source>
        <strain evidence="5">cv. Chang Bougi</strain>
        <strain evidence="4">cv. SW 3</strain>
        <tissue evidence="3">Leaf</tissue>
    </source>
</reference>
<organism evidence="3 5">
    <name type="scientific">Cucumis melo var. makuwa</name>
    <name type="common">Oriental melon</name>
    <dbReference type="NCBI Taxonomy" id="1194695"/>
    <lineage>
        <taxon>Eukaryota</taxon>
        <taxon>Viridiplantae</taxon>
        <taxon>Streptophyta</taxon>
        <taxon>Embryophyta</taxon>
        <taxon>Tracheophyta</taxon>
        <taxon>Spermatophyta</taxon>
        <taxon>Magnoliopsida</taxon>
        <taxon>eudicotyledons</taxon>
        <taxon>Gunneridae</taxon>
        <taxon>Pentapetalae</taxon>
        <taxon>rosids</taxon>
        <taxon>fabids</taxon>
        <taxon>Cucurbitales</taxon>
        <taxon>Cucurbitaceae</taxon>
        <taxon>Benincaseae</taxon>
        <taxon>Cucumis</taxon>
    </lineage>
</organism>
<dbReference type="EMBL" id="SSTD01003134">
    <property type="protein sequence ID" value="TYK27046.1"/>
    <property type="molecule type" value="Genomic_DNA"/>
</dbReference>
<proteinExistence type="predicted"/>
<dbReference type="OrthoDB" id="1740512at2759"/>
<evidence type="ECO:0000313" key="5">
    <source>
        <dbReference type="Proteomes" id="UP000321947"/>
    </source>
</evidence>
<dbReference type="Proteomes" id="UP000321393">
    <property type="component" value="Unassembled WGS sequence"/>
</dbReference>
<dbReference type="Proteomes" id="UP000321947">
    <property type="component" value="Unassembled WGS sequence"/>
</dbReference>
<sequence>MSTAKQVWDALQKKYDTEEARSKKYAVSRYQMTDDRLVEAQSHEIQKIAQEIISEEHSEGQNQGVLVGKSVTRLRIEKEARRHDQKEEVNAIPRKQSTAVLKLDLKPKGNKMKRKSNK</sequence>
<accession>A0A5D3DTM5</accession>
<dbReference type="EMBL" id="SSTE01016227">
    <property type="protein sequence ID" value="KAA0041756.1"/>
    <property type="molecule type" value="Genomic_DNA"/>
</dbReference>
<evidence type="ECO:0000313" key="2">
    <source>
        <dbReference type="EMBL" id="KAA0041756.1"/>
    </source>
</evidence>
<name>A0A5D3DTM5_CUCMM</name>
<feature type="region of interest" description="Disordered" evidence="1">
    <location>
        <begin position="78"/>
        <end position="118"/>
    </location>
</feature>
<feature type="compositionally biased region" description="Basic and acidic residues" evidence="1">
    <location>
        <begin position="78"/>
        <end position="89"/>
    </location>
</feature>
<dbReference type="AlphaFoldDB" id="A0A5D3DTM5"/>
<protein>
    <submittedName>
        <fullName evidence="3">Uncharacterized protein</fullName>
    </submittedName>
</protein>